<sequence length="148" mass="15834">MFTASSIAGALGASQFNVSPASKVVSPLIGNSTVHVKVIMDEDTVVVVPMLLTLVFAKARERILTKLFRGGVPLVESKRRTLAVRQADGTMAPITDNPTWRALMDVAARARCQQPRVTSPHAAWPVAPQPCARSVVKLTLFLMCPAAA</sequence>
<evidence type="ECO:0000313" key="2">
    <source>
        <dbReference type="Proteomes" id="UP001140234"/>
    </source>
</evidence>
<keyword evidence="2" id="KW-1185">Reference proteome</keyword>
<dbReference type="Proteomes" id="UP001140234">
    <property type="component" value="Unassembled WGS sequence"/>
</dbReference>
<proteinExistence type="predicted"/>
<gene>
    <name evidence="1" type="ORF">IWQ57_004092</name>
</gene>
<reference evidence="1" key="1">
    <citation type="submission" date="2022-07" db="EMBL/GenBank/DDBJ databases">
        <title>Phylogenomic reconstructions and comparative analyses of Kickxellomycotina fungi.</title>
        <authorList>
            <person name="Reynolds N.K."/>
            <person name="Stajich J.E."/>
            <person name="Barry K."/>
            <person name="Grigoriev I.V."/>
            <person name="Crous P."/>
            <person name="Smith M.E."/>
        </authorList>
    </citation>
    <scope>NUCLEOTIDE SEQUENCE</scope>
    <source>
        <strain evidence="1">CBS 109366</strain>
    </source>
</reference>
<dbReference type="EMBL" id="JANBUJ010001512">
    <property type="protein sequence ID" value="KAJ2767104.1"/>
    <property type="molecule type" value="Genomic_DNA"/>
</dbReference>
<accession>A0ACC1JU38</accession>
<name>A0ACC1JU38_9FUNG</name>
<organism evidence="1 2">
    <name type="scientific">Coemansia nantahalensis</name>
    <dbReference type="NCBI Taxonomy" id="2789366"/>
    <lineage>
        <taxon>Eukaryota</taxon>
        <taxon>Fungi</taxon>
        <taxon>Fungi incertae sedis</taxon>
        <taxon>Zoopagomycota</taxon>
        <taxon>Kickxellomycotina</taxon>
        <taxon>Kickxellomycetes</taxon>
        <taxon>Kickxellales</taxon>
        <taxon>Kickxellaceae</taxon>
        <taxon>Coemansia</taxon>
    </lineage>
</organism>
<protein>
    <submittedName>
        <fullName evidence="1">Uncharacterized protein</fullName>
    </submittedName>
</protein>
<comment type="caution">
    <text evidence="1">The sequence shown here is derived from an EMBL/GenBank/DDBJ whole genome shotgun (WGS) entry which is preliminary data.</text>
</comment>
<evidence type="ECO:0000313" key="1">
    <source>
        <dbReference type="EMBL" id="KAJ2767104.1"/>
    </source>
</evidence>